<evidence type="ECO:0000313" key="2">
    <source>
        <dbReference type="EMBL" id="MCY6485504.1"/>
    </source>
</evidence>
<gene>
    <name evidence="2" type="ORF">OW763_14310</name>
</gene>
<dbReference type="Proteomes" id="UP001078443">
    <property type="component" value="Unassembled WGS sequence"/>
</dbReference>
<organism evidence="2 3">
    <name type="scientific">Clostridium aestuarii</name>
    <dbReference type="NCBI Taxonomy" id="338193"/>
    <lineage>
        <taxon>Bacteria</taxon>
        <taxon>Bacillati</taxon>
        <taxon>Bacillota</taxon>
        <taxon>Clostridia</taxon>
        <taxon>Eubacteriales</taxon>
        <taxon>Clostridiaceae</taxon>
        <taxon>Clostridium</taxon>
    </lineage>
</organism>
<keyword evidence="3" id="KW-1185">Reference proteome</keyword>
<sequence>MLSIESIDPFLMQLVIIPFITIGGGVLASVFSKKVCVLSISEYLI</sequence>
<proteinExistence type="predicted"/>
<keyword evidence="1" id="KW-0812">Transmembrane</keyword>
<accession>A0ABT4D2P7</accession>
<feature type="transmembrane region" description="Helical" evidence="1">
    <location>
        <begin position="12"/>
        <end position="31"/>
    </location>
</feature>
<name>A0ABT4D2P7_9CLOT</name>
<evidence type="ECO:0000313" key="3">
    <source>
        <dbReference type="Proteomes" id="UP001078443"/>
    </source>
</evidence>
<comment type="caution">
    <text evidence="2">The sequence shown here is derived from an EMBL/GenBank/DDBJ whole genome shotgun (WGS) entry which is preliminary data.</text>
</comment>
<dbReference type="EMBL" id="JAPQER010000007">
    <property type="protein sequence ID" value="MCY6485504.1"/>
    <property type="molecule type" value="Genomic_DNA"/>
</dbReference>
<evidence type="ECO:0000256" key="1">
    <source>
        <dbReference type="SAM" id="Phobius"/>
    </source>
</evidence>
<dbReference type="RefSeq" id="WP_268041881.1">
    <property type="nucleotide sequence ID" value="NZ_JAPQER010000007.1"/>
</dbReference>
<evidence type="ECO:0008006" key="4">
    <source>
        <dbReference type="Google" id="ProtNLM"/>
    </source>
</evidence>
<keyword evidence="1" id="KW-1133">Transmembrane helix</keyword>
<protein>
    <recommendedName>
        <fullName evidence="4">Permease</fullName>
    </recommendedName>
</protein>
<reference evidence="2" key="1">
    <citation type="submission" date="2022-12" db="EMBL/GenBank/DDBJ databases">
        <authorList>
            <person name="Wang J."/>
        </authorList>
    </citation>
    <scope>NUCLEOTIDE SEQUENCE</scope>
    <source>
        <strain evidence="2">HY-45-18</strain>
    </source>
</reference>
<keyword evidence="1" id="KW-0472">Membrane</keyword>